<dbReference type="STRING" id="47428.A0A284RPT4"/>
<dbReference type="EMBL" id="FUEG01000013">
    <property type="protein sequence ID" value="SJL10769.1"/>
    <property type="molecule type" value="Genomic_DNA"/>
</dbReference>
<feature type="region of interest" description="Disordered" evidence="1">
    <location>
        <begin position="468"/>
        <end position="503"/>
    </location>
</feature>
<name>A0A284RPT4_ARMOS</name>
<evidence type="ECO:0008006" key="4">
    <source>
        <dbReference type="Google" id="ProtNLM"/>
    </source>
</evidence>
<evidence type="ECO:0000313" key="2">
    <source>
        <dbReference type="EMBL" id="SJL10769.1"/>
    </source>
</evidence>
<organism evidence="2 3">
    <name type="scientific">Armillaria ostoyae</name>
    <name type="common">Armillaria root rot fungus</name>
    <dbReference type="NCBI Taxonomy" id="47428"/>
    <lineage>
        <taxon>Eukaryota</taxon>
        <taxon>Fungi</taxon>
        <taxon>Dikarya</taxon>
        <taxon>Basidiomycota</taxon>
        <taxon>Agaricomycotina</taxon>
        <taxon>Agaricomycetes</taxon>
        <taxon>Agaricomycetidae</taxon>
        <taxon>Agaricales</taxon>
        <taxon>Marasmiineae</taxon>
        <taxon>Physalacriaceae</taxon>
        <taxon>Armillaria</taxon>
    </lineage>
</organism>
<reference evidence="3" key="1">
    <citation type="journal article" date="2017" name="Nat. Ecol. Evol.">
        <title>Genome expansion and lineage-specific genetic innovations in the forest pathogenic fungi Armillaria.</title>
        <authorList>
            <person name="Sipos G."/>
            <person name="Prasanna A.N."/>
            <person name="Walter M.C."/>
            <person name="O'Connor E."/>
            <person name="Balint B."/>
            <person name="Krizsan K."/>
            <person name="Kiss B."/>
            <person name="Hess J."/>
            <person name="Varga T."/>
            <person name="Slot J."/>
            <person name="Riley R."/>
            <person name="Boka B."/>
            <person name="Rigling D."/>
            <person name="Barry K."/>
            <person name="Lee J."/>
            <person name="Mihaltcheva S."/>
            <person name="LaButti K."/>
            <person name="Lipzen A."/>
            <person name="Waldron R."/>
            <person name="Moloney N.M."/>
            <person name="Sperisen C."/>
            <person name="Kredics L."/>
            <person name="Vagvoelgyi C."/>
            <person name="Patrignani A."/>
            <person name="Fitzpatrick D."/>
            <person name="Nagy I."/>
            <person name="Doyle S."/>
            <person name="Anderson J.B."/>
            <person name="Grigoriev I.V."/>
            <person name="Gueldener U."/>
            <person name="Muensterkoetter M."/>
            <person name="Nagy L.G."/>
        </authorList>
    </citation>
    <scope>NUCLEOTIDE SEQUENCE [LARGE SCALE GENOMIC DNA]</scope>
    <source>
        <strain evidence="3">C18/9</strain>
    </source>
</reference>
<dbReference type="OrthoDB" id="2645941at2759"/>
<protein>
    <recommendedName>
        <fullName evidence="4">Retrotransposon gag domain-containing protein</fullName>
    </recommendedName>
</protein>
<evidence type="ECO:0000313" key="3">
    <source>
        <dbReference type="Proteomes" id="UP000219338"/>
    </source>
</evidence>
<dbReference type="AlphaFoldDB" id="A0A284RPT4"/>
<keyword evidence="3" id="KW-1185">Reference proteome</keyword>
<proteinExistence type="predicted"/>
<feature type="compositionally biased region" description="Basic and acidic residues" evidence="1">
    <location>
        <begin position="26"/>
        <end position="41"/>
    </location>
</feature>
<feature type="region of interest" description="Disordered" evidence="1">
    <location>
        <begin position="1"/>
        <end position="54"/>
    </location>
</feature>
<feature type="compositionally biased region" description="Low complexity" evidence="1">
    <location>
        <begin position="9"/>
        <end position="25"/>
    </location>
</feature>
<accession>A0A284RPT4</accession>
<evidence type="ECO:0000256" key="1">
    <source>
        <dbReference type="SAM" id="MobiDB-lite"/>
    </source>
</evidence>
<sequence length="503" mass="57819">MVPRQPYNTTPSPSCRRSTATTSRCSSEEFPLHLEEHRIPDVSRTPSPLERPTSAEEHARYLWARYRTPLPLPYSHSSPRRPERILVSSEPRPRVEDAGPRHFTPFPTRPACFTLQQSFSRFPNSESSDSNTMNPLPLVLRRDNDPIPLPQEPDNPFNAMGPNYGWPELATIDRELLSPHHSRAWELRRSDIEARSPFHCPNDRVPMGFYLATTRGDLIFQNNFSANVEAQIFANRNRALYPPDHRCLIPNWQKPFHEYTNRYSVPCPPLKWKKPDLLPNPISYYADNTPHLGIKPILLQPPKPFKGEHNDMEWFTGDCTTYFEVFASFFQLPSQMIPFAASFFDGVAKDWWDEFVALLHKQFCNPAIEEVHEKKMFNLRMGNRPAMTYFQELEKEAKLVGQQDGDNERGVMIKAVCLRIPESYSKFITNTSFNMPHMYPEWKAYMMVIYEEQQKKWVFNQTTSAPCDSHPLHKGSSNTATSNNKAGGATSSLSAKPTSNAPS</sequence>
<feature type="compositionally biased region" description="Polar residues" evidence="1">
    <location>
        <begin position="475"/>
        <end position="503"/>
    </location>
</feature>
<dbReference type="Proteomes" id="UP000219338">
    <property type="component" value="Unassembled WGS sequence"/>
</dbReference>
<gene>
    <name evidence="2" type="ORF">ARMOST_14163</name>
</gene>